<evidence type="ECO:0000259" key="10">
    <source>
        <dbReference type="PROSITE" id="PS51898"/>
    </source>
</evidence>
<dbReference type="InterPro" id="IPR013762">
    <property type="entry name" value="Integrase-like_cat_sf"/>
</dbReference>
<evidence type="ECO:0000256" key="8">
    <source>
        <dbReference type="ARBA" id="ARBA00023306"/>
    </source>
</evidence>
<evidence type="ECO:0000313" key="12">
    <source>
        <dbReference type="EMBL" id="BCI60483.1"/>
    </source>
</evidence>
<dbReference type="InterPro" id="IPR010998">
    <property type="entry name" value="Integrase_recombinase_N"/>
</dbReference>
<dbReference type="PANTHER" id="PTHR30349">
    <property type="entry name" value="PHAGE INTEGRASE-RELATED"/>
    <property type="match status" value="1"/>
</dbReference>
<keyword evidence="4 9" id="KW-0159">Chromosome partition</keyword>
<name>A0A7I8D5M8_9FIRM</name>
<comment type="caution">
    <text evidence="9">Lacks conserved residue(s) required for the propagation of feature annotation.</text>
</comment>
<dbReference type="InterPro" id="IPR004107">
    <property type="entry name" value="Integrase_SAM-like_N"/>
</dbReference>
<dbReference type="Gene3D" id="1.10.443.10">
    <property type="entry name" value="Intergrase catalytic core"/>
    <property type="match status" value="1"/>
</dbReference>
<dbReference type="GO" id="GO:0003677">
    <property type="term" value="F:DNA binding"/>
    <property type="evidence" value="ECO:0007669"/>
    <property type="project" value="UniProtKB-UniRule"/>
</dbReference>
<evidence type="ECO:0000313" key="13">
    <source>
        <dbReference type="Proteomes" id="UP000593890"/>
    </source>
</evidence>
<feature type="domain" description="Core-binding (CB)" evidence="11">
    <location>
        <begin position="1"/>
        <end position="84"/>
    </location>
</feature>
<comment type="function">
    <text evidence="9">Site-specific tyrosine recombinase, which acts by catalyzing the cutting and rejoining of the recombining DNA molecules. The XerC-XerD complex is essential to convert dimers of the bacterial chromosome into monomers to permit their segregation at cell division. It also contributes to the segregational stability of plasmids.</text>
</comment>
<comment type="similarity">
    <text evidence="9">Belongs to the 'phage' integrase family. XerC subfamily.</text>
</comment>
<comment type="subunit">
    <text evidence="9">Forms a cyclic heterotetrameric complex composed of two molecules of XerC and two molecules of XerD.</text>
</comment>
<feature type="active site" evidence="9">
    <location>
        <position position="145"/>
    </location>
</feature>
<evidence type="ECO:0000256" key="9">
    <source>
        <dbReference type="HAMAP-Rule" id="MF_01808"/>
    </source>
</evidence>
<feature type="domain" description="Tyr recombinase" evidence="10">
    <location>
        <begin position="105"/>
        <end position="287"/>
    </location>
</feature>
<keyword evidence="5 9" id="KW-0229">DNA integration</keyword>
<dbReference type="AlphaFoldDB" id="A0A7I8D5M8"/>
<dbReference type="InterPro" id="IPR002104">
    <property type="entry name" value="Integrase_catalytic"/>
</dbReference>
<keyword evidence="7 9" id="KW-0233">DNA recombination</keyword>
<sequence>MDYLASFEQYLVDYKSLASNTLSSYRKDVECYLRFLDEQGILSPVEAGEDVIRRFIDKLQEAGRSPSTVTRSLASLRSFYQYLMLFGYMDQNPAKEIKVERAQKKLPQILNSQEIERLLNAPNPLEFKGCRDKAMLELLYATGIRVSELVHLDVGDVNLEVGILHCRGSRSGRVIPIYPTAVEAVSDYVSRVRAVIAASDSENALFLNLNGQRLTRQGFWKIIKSCAQSAHIDKDITPHTLRHSFAAHLLENGAQLKDIQEMMGHVDISSTQVYAQVVQERFKDVYQNCHPRAKQRA</sequence>
<protein>
    <recommendedName>
        <fullName evidence="9">Tyrosine recombinase XerC</fullName>
    </recommendedName>
</protein>
<dbReference type="PROSITE" id="PS51900">
    <property type="entry name" value="CB"/>
    <property type="match status" value="1"/>
</dbReference>
<dbReference type="InterPro" id="IPR023009">
    <property type="entry name" value="Tyrosine_recombinase_XerC/XerD"/>
</dbReference>
<proteinExistence type="inferred from homology"/>
<feature type="active site" description="O-(3'-phospho-DNA)-tyrosine intermediate" evidence="9">
    <location>
        <position position="274"/>
    </location>
</feature>
<dbReference type="CDD" id="cd00798">
    <property type="entry name" value="INT_XerDC_C"/>
    <property type="match status" value="1"/>
</dbReference>
<dbReference type="Gene3D" id="1.10.150.130">
    <property type="match status" value="1"/>
</dbReference>
<dbReference type="GO" id="GO:0007059">
    <property type="term" value="P:chromosome segregation"/>
    <property type="evidence" value="ECO:0007669"/>
    <property type="project" value="UniProtKB-UniRule"/>
</dbReference>
<evidence type="ECO:0000256" key="6">
    <source>
        <dbReference type="ARBA" id="ARBA00023125"/>
    </source>
</evidence>
<dbReference type="InterPro" id="IPR011010">
    <property type="entry name" value="DNA_brk_join_enz"/>
</dbReference>
<dbReference type="PROSITE" id="PS51898">
    <property type="entry name" value="TYR_RECOMBINASE"/>
    <property type="match status" value="1"/>
</dbReference>
<dbReference type="InterPro" id="IPR044068">
    <property type="entry name" value="CB"/>
</dbReference>
<gene>
    <name evidence="12" type="primary">xerD</name>
    <name evidence="9" type="synonym">xerC</name>
    <name evidence="12" type="ORF">C12CBH8_11220</name>
</gene>
<dbReference type="GO" id="GO:0006313">
    <property type="term" value="P:DNA transposition"/>
    <property type="evidence" value="ECO:0007669"/>
    <property type="project" value="UniProtKB-UniRule"/>
</dbReference>
<dbReference type="NCBIfam" id="NF001399">
    <property type="entry name" value="PRK00283.1"/>
    <property type="match status" value="1"/>
</dbReference>
<keyword evidence="13" id="KW-1185">Reference proteome</keyword>
<dbReference type="KEGG" id="sman:C12CBH8_11220"/>
<evidence type="ECO:0000256" key="2">
    <source>
        <dbReference type="ARBA" id="ARBA00022490"/>
    </source>
</evidence>
<accession>A0A7I8D5M8</accession>
<keyword evidence="8 9" id="KW-0131">Cell cycle</keyword>
<dbReference type="EMBL" id="AP023321">
    <property type="protein sequence ID" value="BCI60483.1"/>
    <property type="molecule type" value="Genomic_DNA"/>
</dbReference>
<evidence type="ECO:0000259" key="11">
    <source>
        <dbReference type="PROSITE" id="PS51900"/>
    </source>
</evidence>
<dbReference type="PANTHER" id="PTHR30349:SF81">
    <property type="entry name" value="TYROSINE RECOMBINASE XERC"/>
    <property type="match status" value="1"/>
</dbReference>
<dbReference type="GO" id="GO:0009037">
    <property type="term" value="F:tyrosine-based site-specific recombinase activity"/>
    <property type="evidence" value="ECO:0007669"/>
    <property type="project" value="UniProtKB-UniRule"/>
</dbReference>
<evidence type="ECO:0000256" key="7">
    <source>
        <dbReference type="ARBA" id="ARBA00023172"/>
    </source>
</evidence>
<comment type="subcellular location">
    <subcellularLocation>
        <location evidence="1 9">Cytoplasm</location>
    </subcellularLocation>
</comment>
<dbReference type="Pfam" id="PF00589">
    <property type="entry name" value="Phage_integrase"/>
    <property type="match status" value="1"/>
</dbReference>
<keyword evidence="6 9" id="KW-0238">DNA-binding</keyword>
<evidence type="ECO:0000256" key="5">
    <source>
        <dbReference type="ARBA" id="ARBA00022908"/>
    </source>
</evidence>
<organism evidence="12 13">
    <name type="scientific">Solibaculum mannosilyticum</name>
    <dbReference type="NCBI Taxonomy" id="2780922"/>
    <lineage>
        <taxon>Bacteria</taxon>
        <taxon>Bacillati</taxon>
        <taxon>Bacillota</taxon>
        <taxon>Clostridia</taxon>
        <taxon>Eubacteriales</taxon>
        <taxon>Oscillospiraceae</taxon>
        <taxon>Solibaculum</taxon>
    </lineage>
</organism>
<dbReference type="HAMAP" id="MF_01808">
    <property type="entry name" value="Recomb_XerC_XerD"/>
    <property type="match status" value="1"/>
</dbReference>
<feature type="active site" evidence="9">
    <location>
        <position position="242"/>
    </location>
</feature>
<keyword evidence="2 9" id="KW-0963">Cytoplasm</keyword>
<evidence type="ECO:0000256" key="4">
    <source>
        <dbReference type="ARBA" id="ARBA00022829"/>
    </source>
</evidence>
<evidence type="ECO:0000256" key="3">
    <source>
        <dbReference type="ARBA" id="ARBA00022618"/>
    </source>
</evidence>
<dbReference type="Proteomes" id="UP000593890">
    <property type="component" value="Chromosome"/>
</dbReference>
<keyword evidence="3 9" id="KW-0132">Cell division</keyword>
<feature type="active site" evidence="9">
    <location>
        <position position="265"/>
    </location>
</feature>
<reference evidence="13" key="1">
    <citation type="submission" date="2020-07" db="EMBL/GenBank/DDBJ databases">
        <title>Complete genome sequencing of Clostridia bacterium strain 12CBH8.</title>
        <authorList>
            <person name="Sakamoto M."/>
            <person name="Murakami T."/>
            <person name="Mori H."/>
        </authorList>
    </citation>
    <scope>NUCLEOTIDE SEQUENCE [LARGE SCALE GENOMIC DNA]</scope>
    <source>
        <strain evidence="13">12CBH8</strain>
    </source>
</reference>
<dbReference type="GO" id="GO:0005737">
    <property type="term" value="C:cytoplasm"/>
    <property type="evidence" value="ECO:0007669"/>
    <property type="project" value="UniProtKB-SubCell"/>
</dbReference>
<feature type="active site" evidence="9">
    <location>
        <position position="239"/>
    </location>
</feature>
<dbReference type="RefSeq" id="WP_090266357.1">
    <property type="nucleotide sequence ID" value="NZ_AP023321.1"/>
</dbReference>
<dbReference type="SUPFAM" id="SSF56349">
    <property type="entry name" value="DNA breaking-rejoining enzymes"/>
    <property type="match status" value="1"/>
</dbReference>
<dbReference type="InterPro" id="IPR050090">
    <property type="entry name" value="Tyrosine_recombinase_XerCD"/>
</dbReference>
<dbReference type="GO" id="GO:0051301">
    <property type="term" value="P:cell division"/>
    <property type="evidence" value="ECO:0007669"/>
    <property type="project" value="UniProtKB-KW"/>
</dbReference>
<dbReference type="Pfam" id="PF02899">
    <property type="entry name" value="Phage_int_SAM_1"/>
    <property type="match status" value="1"/>
</dbReference>
<evidence type="ECO:0000256" key="1">
    <source>
        <dbReference type="ARBA" id="ARBA00004496"/>
    </source>
</evidence>